<gene>
    <name evidence="1" type="ORF">M9Y10_034678</name>
</gene>
<evidence type="ECO:0000313" key="2">
    <source>
        <dbReference type="Proteomes" id="UP001470230"/>
    </source>
</evidence>
<dbReference type="EMBL" id="JAPFFF010000005">
    <property type="protein sequence ID" value="KAK8889923.1"/>
    <property type="molecule type" value="Genomic_DNA"/>
</dbReference>
<evidence type="ECO:0000313" key="1">
    <source>
        <dbReference type="EMBL" id="KAK8889923.1"/>
    </source>
</evidence>
<name>A0ABR2KGJ2_9EUKA</name>
<dbReference type="Proteomes" id="UP001470230">
    <property type="component" value="Unassembled WGS sequence"/>
</dbReference>
<comment type="caution">
    <text evidence="1">The sequence shown here is derived from an EMBL/GenBank/DDBJ whole genome shotgun (WGS) entry which is preliminary data.</text>
</comment>
<protein>
    <submittedName>
        <fullName evidence="1">Uncharacterized protein</fullName>
    </submittedName>
</protein>
<proteinExistence type="predicted"/>
<accession>A0ABR2KGJ2</accession>
<keyword evidence="2" id="KW-1185">Reference proteome</keyword>
<organism evidence="1 2">
    <name type="scientific">Tritrichomonas musculus</name>
    <dbReference type="NCBI Taxonomy" id="1915356"/>
    <lineage>
        <taxon>Eukaryota</taxon>
        <taxon>Metamonada</taxon>
        <taxon>Parabasalia</taxon>
        <taxon>Tritrichomonadida</taxon>
        <taxon>Tritrichomonadidae</taxon>
        <taxon>Tritrichomonas</taxon>
    </lineage>
</organism>
<reference evidence="1 2" key="1">
    <citation type="submission" date="2024-04" db="EMBL/GenBank/DDBJ databases">
        <title>Tritrichomonas musculus Genome.</title>
        <authorList>
            <person name="Alves-Ferreira E."/>
            <person name="Grigg M."/>
            <person name="Lorenzi H."/>
            <person name="Galac M."/>
        </authorList>
    </citation>
    <scope>NUCLEOTIDE SEQUENCE [LARGE SCALE GENOMIC DNA]</scope>
    <source>
        <strain evidence="1 2">EAF2021</strain>
    </source>
</reference>
<sequence length="152" mass="17183">MEAIHLGSASDDIPSSPIMYTREDNSFCITGASQFHNELNSLSFPKNQLQTDIINTNTISLTPSFVVLQEYNTPSESSLYNFSQVEPCHIPLKKRLKQGPVTFKPFESFRSLEETVRELNCYFQTECKAKHNDSCQGNILPTEPQCSDINVE</sequence>